<gene>
    <name evidence="2" type="ORF">FDENT_6302</name>
</gene>
<proteinExistence type="predicted"/>
<comment type="caution">
    <text evidence="2">The sequence shown here is derived from an EMBL/GenBank/DDBJ whole genome shotgun (WGS) entry which is preliminary data.</text>
</comment>
<name>A0A8H5X2Z9_9HYPO</name>
<accession>A0A8H5X2Z9</accession>
<dbReference type="SUPFAM" id="SSF52540">
    <property type="entry name" value="P-loop containing nucleoside triphosphate hydrolases"/>
    <property type="match status" value="1"/>
</dbReference>
<evidence type="ECO:0000313" key="2">
    <source>
        <dbReference type="EMBL" id="KAF5685307.1"/>
    </source>
</evidence>
<reference evidence="2 3" key="1">
    <citation type="submission" date="2020-05" db="EMBL/GenBank/DDBJ databases">
        <title>Identification and distribution of gene clusters putatively required for synthesis of sphingolipid metabolism inhibitors in phylogenetically diverse species of the filamentous fungus Fusarium.</title>
        <authorList>
            <person name="Kim H.-S."/>
            <person name="Busman M."/>
            <person name="Brown D.W."/>
            <person name="Divon H."/>
            <person name="Uhlig S."/>
            <person name="Proctor R.H."/>
        </authorList>
    </citation>
    <scope>NUCLEOTIDE SEQUENCE [LARGE SCALE GENOMIC DNA]</scope>
    <source>
        <strain evidence="2 3">NRRL 25311</strain>
    </source>
</reference>
<keyword evidence="3" id="KW-1185">Reference proteome</keyword>
<evidence type="ECO:0000313" key="3">
    <source>
        <dbReference type="Proteomes" id="UP000562682"/>
    </source>
</evidence>
<feature type="coiled-coil region" evidence="1">
    <location>
        <begin position="113"/>
        <end position="177"/>
    </location>
</feature>
<dbReference type="AlphaFoldDB" id="A0A8H5X2Z9"/>
<evidence type="ECO:0008006" key="4">
    <source>
        <dbReference type="Google" id="ProtNLM"/>
    </source>
</evidence>
<keyword evidence="1" id="KW-0175">Coiled coil</keyword>
<dbReference type="EMBL" id="JAAOAK010000165">
    <property type="protein sequence ID" value="KAF5685307.1"/>
    <property type="molecule type" value="Genomic_DNA"/>
</dbReference>
<dbReference type="PANTHER" id="PTHR10039:SF5">
    <property type="entry name" value="NACHT DOMAIN-CONTAINING PROTEIN"/>
    <property type="match status" value="1"/>
</dbReference>
<sequence length="724" mass="82250">MDPVSAIGLASGILTFVEAGLKLVKLAYNIHNSLDGVLDDNKHRESITSEVSKAALRLDVTGNARLTPEQESLSDLAKKCKATSTELVKALNEVKPKQISSNPFKSLRYAVKANVKAKDIEGLETQLKDYRDQLILALVEFSRVEAADGFGELISLAKGNEAKLKSLTQAIEHLRQSQLSMPDSIGSTQACIQFQRLLVVDNETRHAIYQDHILESLKFEEMHQRFDAVHGAHEDTFKWIYEPAEVIETNNNMSYEEQKLQEALEERPDLIPDVFPSQWDQAKHAPWKVENRLEIPSSVIKDALERLLQNDKLYQQHKFCIFIDGLDEFEPGIQDGLDYIDLVNVLRQWTVYADGNLKLCLSSREEGVFMNEYENDPGFQLQDLTRSDMQKYVWSRLSSLEDEKLKRDLATEIPKRSSGIFLWTYLVVKTIRNKMTHKATSEMLRKHLNTLPRGLASLFNHILQQLEPEDARKTLRVIPALQTAKSNGLILPLLTFSLLDEYDADSAFSLREGLEYEHVPDEEILQEQLRGACGGLIESHEGTRYGSLKVLEFVHRSVPDIFQSDTEHSELVHQMAVALRGTNTIDIISHLCLATLRLLGQGKTGEVQRSTCKSIASMRLRYRLDKPPYSFLEYIASWTNDGWLEDSQAKWQCSFYDFPYNSDLYIRPYGGAFVGNHSSRLLYNNMCLAALSGHIDYFEWIIMNDASALNNSAKRSLVGQSILI</sequence>
<dbReference type="Proteomes" id="UP000562682">
    <property type="component" value="Unassembled WGS sequence"/>
</dbReference>
<organism evidence="2 3">
    <name type="scientific">Fusarium denticulatum</name>
    <dbReference type="NCBI Taxonomy" id="48507"/>
    <lineage>
        <taxon>Eukaryota</taxon>
        <taxon>Fungi</taxon>
        <taxon>Dikarya</taxon>
        <taxon>Ascomycota</taxon>
        <taxon>Pezizomycotina</taxon>
        <taxon>Sordariomycetes</taxon>
        <taxon>Hypocreomycetidae</taxon>
        <taxon>Hypocreales</taxon>
        <taxon>Nectriaceae</taxon>
        <taxon>Fusarium</taxon>
        <taxon>Fusarium fujikuroi species complex</taxon>
    </lineage>
</organism>
<dbReference type="PANTHER" id="PTHR10039">
    <property type="entry name" value="AMELOGENIN"/>
    <property type="match status" value="1"/>
</dbReference>
<protein>
    <recommendedName>
        <fullName evidence="4">NACHT domain-containing protein</fullName>
    </recommendedName>
</protein>
<dbReference type="InterPro" id="IPR027417">
    <property type="entry name" value="P-loop_NTPase"/>
</dbReference>
<evidence type="ECO:0000256" key="1">
    <source>
        <dbReference type="SAM" id="Coils"/>
    </source>
</evidence>